<gene>
    <name evidence="6" type="ORF">EC912_106229</name>
</gene>
<dbReference type="GO" id="GO:0005829">
    <property type="term" value="C:cytosol"/>
    <property type="evidence" value="ECO:0007669"/>
    <property type="project" value="TreeGrafter"/>
</dbReference>
<dbReference type="Gene3D" id="3.40.50.2300">
    <property type="match status" value="1"/>
</dbReference>
<evidence type="ECO:0000256" key="1">
    <source>
        <dbReference type="ARBA" id="ARBA00023125"/>
    </source>
</evidence>
<sequence length="228" mass="24916">MNRIALVEDNVRLAGLVRLALSRAGVQVDTFSSIESAWRALASTPYSVLILDRGLPDGDGLSLVRRLRQAERWIPCLMLTARDALHDRIAGLEAGADDYLPKPFSMEELVARVRALLRRPETLKSLSPTFADLKIHPNPGLMICGDESVSLAPAELQIMLCLVEAQGEAVRRTSIEHAAWGLEDAVTPNALDVALHRLRKKLAAIGCEVAITNVRGHGYALRESHMAS</sequence>
<feature type="domain" description="OmpR/PhoB-type" evidence="5">
    <location>
        <begin position="125"/>
        <end position="223"/>
    </location>
</feature>
<dbReference type="PANTHER" id="PTHR48111:SF36">
    <property type="entry name" value="TRANSCRIPTIONAL REGULATORY PROTEIN CUTR"/>
    <property type="match status" value="1"/>
</dbReference>
<dbReference type="CDD" id="cd17624">
    <property type="entry name" value="REC_OmpR_PmrA-like"/>
    <property type="match status" value="1"/>
</dbReference>
<organism evidence="6 7">
    <name type="scientific">Luteibacter rhizovicinus</name>
    <dbReference type="NCBI Taxonomy" id="242606"/>
    <lineage>
        <taxon>Bacteria</taxon>
        <taxon>Pseudomonadati</taxon>
        <taxon>Pseudomonadota</taxon>
        <taxon>Gammaproteobacteria</taxon>
        <taxon>Lysobacterales</taxon>
        <taxon>Rhodanobacteraceae</taxon>
        <taxon>Luteibacter</taxon>
    </lineage>
</organism>
<dbReference type="Pfam" id="PF00486">
    <property type="entry name" value="Trans_reg_C"/>
    <property type="match status" value="1"/>
</dbReference>
<dbReference type="Pfam" id="PF00072">
    <property type="entry name" value="Response_reg"/>
    <property type="match status" value="1"/>
</dbReference>
<evidence type="ECO:0000259" key="5">
    <source>
        <dbReference type="PROSITE" id="PS51755"/>
    </source>
</evidence>
<name>A0A4R3YKW1_9GAMM</name>
<dbReference type="GO" id="GO:0032993">
    <property type="term" value="C:protein-DNA complex"/>
    <property type="evidence" value="ECO:0007669"/>
    <property type="project" value="TreeGrafter"/>
</dbReference>
<dbReference type="GO" id="GO:0000976">
    <property type="term" value="F:transcription cis-regulatory region binding"/>
    <property type="evidence" value="ECO:0007669"/>
    <property type="project" value="TreeGrafter"/>
</dbReference>
<dbReference type="SUPFAM" id="SSF52172">
    <property type="entry name" value="CheY-like"/>
    <property type="match status" value="1"/>
</dbReference>
<dbReference type="SMART" id="SM00862">
    <property type="entry name" value="Trans_reg_C"/>
    <property type="match status" value="1"/>
</dbReference>
<dbReference type="InterPro" id="IPR036388">
    <property type="entry name" value="WH-like_DNA-bd_sf"/>
</dbReference>
<feature type="DNA-binding region" description="OmpR/PhoB-type" evidence="3">
    <location>
        <begin position="125"/>
        <end position="223"/>
    </location>
</feature>
<dbReference type="SMART" id="SM00448">
    <property type="entry name" value="REC"/>
    <property type="match status" value="1"/>
</dbReference>
<dbReference type="InterPro" id="IPR001789">
    <property type="entry name" value="Sig_transdc_resp-reg_receiver"/>
</dbReference>
<feature type="modified residue" description="4-aspartylphosphate" evidence="2">
    <location>
        <position position="52"/>
    </location>
</feature>
<dbReference type="OrthoDB" id="9802426at2"/>
<keyword evidence="1 3" id="KW-0238">DNA-binding</keyword>
<accession>A0A4R3YKW1</accession>
<dbReference type="InterPro" id="IPR001867">
    <property type="entry name" value="OmpR/PhoB-type_DNA-bd"/>
</dbReference>
<dbReference type="RefSeq" id="WP_132145676.1">
    <property type="nucleotide sequence ID" value="NZ_SMCS01000006.1"/>
</dbReference>
<keyword evidence="7" id="KW-1185">Reference proteome</keyword>
<dbReference type="InterPro" id="IPR039420">
    <property type="entry name" value="WalR-like"/>
</dbReference>
<evidence type="ECO:0000313" key="7">
    <source>
        <dbReference type="Proteomes" id="UP000295645"/>
    </source>
</evidence>
<comment type="caution">
    <text evidence="6">The sequence shown here is derived from an EMBL/GenBank/DDBJ whole genome shotgun (WGS) entry which is preliminary data.</text>
</comment>
<dbReference type="EMBL" id="SMCS01000006">
    <property type="protein sequence ID" value="TCV92890.1"/>
    <property type="molecule type" value="Genomic_DNA"/>
</dbReference>
<dbReference type="Gene3D" id="1.10.10.10">
    <property type="entry name" value="Winged helix-like DNA-binding domain superfamily/Winged helix DNA-binding domain"/>
    <property type="match status" value="1"/>
</dbReference>
<dbReference type="CDD" id="cd00383">
    <property type="entry name" value="trans_reg_C"/>
    <property type="match status" value="1"/>
</dbReference>
<evidence type="ECO:0000259" key="4">
    <source>
        <dbReference type="PROSITE" id="PS50110"/>
    </source>
</evidence>
<protein>
    <submittedName>
        <fullName evidence="6">Winged helix family two component transcriptional regulator</fullName>
    </submittedName>
</protein>
<proteinExistence type="predicted"/>
<keyword evidence="2" id="KW-0597">Phosphoprotein</keyword>
<evidence type="ECO:0000313" key="6">
    <source>
        <dbReference type="EMBL" id="TCV92890.1"/>
    </source>
</evidence>
<dbReference type="AlphaFoldDB" id="A0A4R3YKW1"/>
<reference evidence="6 7" key="1">
    <citation type="submission" date="2019-03" db="EMBL/GenBank/DDBJ databases">
        <title>Above-ground endophytic microbial communities from plants in different locations in the United States.</title>
        <authorList>
            <person name="Frank C."/>
        </authorList>
    </citation>
    <scope>NUCLEOTIDE SEQUENCE [LARGE SCALE GENOMIC DNA]</scope>
    <source>
        <strain evidence="6 7">LP_13_YM</strain>
    </source>
</reference>
<evidence type="ECO:0000256" key="2">
    <source>
        <dbReference type="PROSITE-ProRule" id="PRU00169"/>
    </source>
</evidence>
<dbReference type="InterPro" id="IPR016032">
    <property type="entry name" value="Sig_transdc_resp-reg_C-effctor"/>
</dbReference>
<dbReference type="Proteomes" id="UP000295645">
    <property type="component" value="Unassembled WGS sequence"/>
</dbReference>
<dbReference type="SUPFAM" id="SSF46894">
    <property type="entry name" value="C-terminal effector domain of the bipartite response regulators"/>
    <property type="match status" value="1"/>
</dbReference>
<dbReference type="GO" id="GO:0006355">
    <property type="term" value="P:regulation of DNA-templated transcription"/>
    <property type="evidence" value="ECO:0007669"/>
    <property type="project" value="InterPro"/>
</dbReference>
<dbReference type="GO" id="GO:0000156">
    <property type="term" value="F:phosphorelay response regulator activity"/>
    <property type="evidence" value="ECO:0007669"/>
    <property type="project" value="TreeGrafter"/>
</dbReference>
<dbReference type="PROSITE" id="PS51755">
    <property type="entry name" value="OMPR_PHOB"/>
    <property type="match status" value="1"/>
</dbReference>
<dbReference type="InterPro" id="IPR011006">
    <property type="entry name" value="CheY-like_superfamily"/>
</dbReference>
<dbReference type="Gene3D" id="6.10.250.690">
    <property type="match status" value="1"/>
</dbReference>
<feature type="domain" description="Response regulatory" evidence="4">
    <location>
        <begin position="3"/>
        <end position="117"/>
    </location>
</feature>
<evidence type="ECO:0000256" key="3">
    <source>
        <dbReference type="PROSITE-ProRule" id="PRU01091"/>
    </source>
</evidence>
<dbReference type="PANTHER" id="PTHR48111">
    <property type="entry name" value="REGULATOR OF RPOS"/>
    <property type="match status" value="1"/>
</dbReference>
<dbReference type="PROSITE" id="PS50110">
    <property type="entry name" value="RESPONSE_REGULATORY"/>
    <property type="match status" value="1"/>
</dbReference>